<dbReference type="Proteomes" id="UP001163223">
    <property type="component" value="Chromosome"/>
</dbReference>
<sequence length="332" mass="35518">MILTAPLVTPEPVDCGGLLIIGDPHVGSRRPGRRVETDWPAPILAKLDACVEIANAGDLQAVFLGDLFDAPVEPDERLKARLVRLLKRFRRRPLANVGNHDIANAALSDGDTLATFALADVLDVVAQSGPVAQFRIDGRRIGLGMTPYGQPIPTSIAGHVPGAEASVWLTHYDIAFGASYPGAIAPFPIDACDLVVNGHVHASKPPIRAGETLWCNPGNITRQSTDLAGHEPCAWILGADLALRPVPLPHARDAFDLTGRLVRPARNAAAERLESTFVSLLEAEAPADLGRTDDAAYLREAMEARFAEEKTPKPLQALLRSLLAEAVERHGA</sequence>
<accession>A0ACD4NHW6</accession>
<organism evidence="1 2">
    <name type="scientific">Antarcticirhabdus aurantiaca</name>
    <dbReference type="NCBI Taxonomy" id="2606717"/>
    <lineage>
        <taxon>Bacteria</taxon>
        <taxon>Pseudomonadati</taxon>
        <taxon>Pseudomonadota</taxon>
        <taxon>Alphaproteobacteria</taxon>
        <taxon>Hyphomicrobiales</taxon>
        <taxon>Aurantimonadaceae</taxon>
        <taxon>Antarcticirhabdus</taxon>
    </lineage>
</organism>
<evidence type="ECO:0000313" key="1">
    <source>
        <dbReference type="EMBL" id="WAJ26418.1"/>
    </source>
</evidence>
<name>A0ACD4NHW6_9HYPH</name>
<keyword evidence="2" id="KW-1185">Reference proteome</keyword>
<evidence type="ECO:0000313" key="2">
    <source>
        <dbReference type="Proteomes" id="UP001163223"/>
    </source>
</evidence>
<proteinExistence type="predicted"/>
<protein>
    <submittedName>
        <fullName evidence="1">Uncharacterized protein</fullName>
    </submittedName>
</protein>
<dbReference type="EMBL" id="CP113520">
    <property type="protein sequence ID" value="WAJ26418.1"/>
    <property type="molecule type" value="Genomic_DNA"/>
</dbReference>
<gene>
    <name evidence="1" type="ORF">OXU80_16120</name>
</gene>
<reference evidence="1" key="1">
    <citation type="submission" date="2022-11" db="EMBL/GenBank/DDBJ databases">
        <title>beta-Carotene-producing bacterium, Jeongeuplla avenae sp. nov., alleviates the salt stress of Arabidopsis seedlings.</title>
        <authorList>
            <person name="Jiang L."/>
            <person name="Lee J."/>
        </authorList>
    </citation>
    <scope>NUCLEOTIDE SEQUENCE</scope>
    <source>
        <strain evidence="1">DY_R2A_6</strain>
    </source>
</reference>